<dbReference type="InterPro" id="IPR022267">
    <property type="entry name" value="Asp2"/>
</dbReference>
<evidence type="ECO:0000313" key="1">
    <source>
        <dbReference type="EMBL" id="GGA82204.1"/>
    </source>
</evidence>
<dbReference type="EMBL" id="BMCB01000002">
    <property type="protein sequence ID" value="GGA82204.1"/>
    <property type="molecule type" value="Genomic_DNA"/>
</dbReference>
<dbReference type="Proteomes" id="UP000652995">
    <property type="component" value="Unassembled WGS sequence"/>
</dbReference>
<evidence type="ECO:0000313" key="2">
    <source>
        <dbReference type="EMBL" id="SNV98515.1"/>
    </source>
</evidence>
<dbReference type="EMBL" id="LT906464">
    <property type="protein sequence ID" value="SNV98515.1"/>
    <property type="molecule type" value="Genomic_DNA"/>
</dbReference>
<dbReference type="KEGG" id="smus:C7J88_07580"/>
<proteinExistence type="predicted"/>
<reference evidence="4" key="3">
    <citation type="journal article" date="2019" name="Int. J. Syst. Evol. Microbiol.">
        <title>The Global Catalogue of Microorganisms (GCM) 10K type strain sequencing project: providing services to taxonomists for standard genome sequencing and annotation.</title>
        <authorList>
            <consortium name="The Broad Institute Genomics Platform"/>
            <consortium name="The Broad Institute Genome Sequencing Center for Infectious Disease"/>
            <person name="Wu L."/>
            <person name="Ma J."/>
        </authorList>
    </citation>
    <scope>NUCLEOTIDE SEQUENCE [LARGE SCALE GENOMIC DNA]</scope>
    <source>
        <strain evidence="4">CCM 4175</strain>
    </source>
</reference>
<sequence length="512" mass="58514">MARKFKVLQIGDHDLSDMMQQQSETLWQFVTTEQVITESEAILEALSEIGSFDFIFVQAPFSDAFIQVLETLSAPYTTYIDQAYWDTGYAQNPIVQQQIIRPFIYKDDAERLEKLKAVTFPGQYGDKISPKFCMVSRSFDGTAHYEGNNAFVVSGQFGDTMMPLLTWQRHLIYDKNKVIQVWPEYTLTGNVEIEFVCRLVSFHAIDKVDEQFVLRHEDLQTPLEIPSRDDDAYIVMTMHAKGTGTIRVGAVHKRWSRLDMGQFILGGERYTDENRNEFIHYYNPGDMKPPLNVYFSGYRSAEGFEGFFMMNQLNAPFILIGDPRVEGGAFYLGSPSYESAIKQVIQDRLDELGFESNELILSGLSMGSFGALYYGAQLNPAAIIVGKPLVNIGTVAKNMALVRPNDFGTSLDILRKNEGDLSAEAIQRLNDKFWRCFNQADFSQTTFAISYMMHDDYDKEAFNMLLPTLSRQHARVMQRGVPGRHNDDSPTITSWFVNFYHLILESQFGRER</sequence>
<name>A0A240BS32_9STAP</name>
<dbReference type="InterPro" id="IPR029058">
    <property type="entry name" value="AB_hydrolase_fold"/>
</dbReference>
<dbReference type="RefSeq" id="WP_095115054.1">
    <property type="nucleotide sequence ID" value="NZ_BMCB01000002.1"/>
</dbReference>
<keyword evidence="4" id="KW-1185">Reference proteome</keyword>
<accession>A0A240BS32</accession>
<reference evidence="1" key="4">
    <citation type="submission" date="2024-05" db="EMBL/GenBank/DDBJ databases">
        <authorList>
            <person name="Sun Q."/>
            <person name="Sedlacek I."/>
        </authorList>
    </citation>
    <scope>NUCLEOTIDE SEQUENCE</scope>
    <source>
        <strain evidence="1">CCM 4175</strain>
    </source>
</reference>
<dbReference type="NCBIfam" id="TIGR03712">
    <property type="entry name" value="acc_sec_asp2"/>
    <property type="match status" value="1"/>
</dbReference>
<dbReference type="GO" id="GO:0015031">
    <property type="term" value="P:protein transport"/>
    <property type="evidence" value="ECO:0007669"/>
    <property type="project" value="InterPro"/>
</dbReference>
<reference evidence="1" key="1">
    <citation type="journal article" date="2014" name="Int. J. Syst. Evol. Microbiol.">
        <title>Complete genome of a new Firmicutes species belonging to the dominant human colonic microbiota ('Ruminococcus bicirculans') reveals two chromosomes and a selective capacity to utilize plant glucans.</title>
        <authorList>
            <consortium name="NISC Comparative Sequencing Program"/>
            <person name="Wegmann U."/>
            <person name="Louis P."/>
            <person name="Goesmann A."/>
            <person name="Henrissat B."/>
            <person name="Duncan S.H."/>
            <person name="Flint H.J."/>
        </authorList>
    </citation>
    <scope>NUCLEOTIDE SEQUENCE</scope>
    <source>
        <strain evidence="1">CCM 4175</strain>
    </source>
</reference>
<gene>
    <name evidence="2" type="primary">asp2_1</name>
    <name evidence="1" type="ORF">GCM10007183_02980</name>
    <name evidence="2" type="ORF">SAMEA4412661_00082</name>
</gene>
<reference evidence="2 3" key="2">
    <citation type="submission" date="2017-06" db="EMBL/GenBank/DDBJ databases">
        <authorList>
            <consortium name="Pathogen Informatics"/>
        </authorList>
    </citation>
    <scope>NUCLEOTIDE SEQUENCE [LARGE SCALE GENOMIC DNA]</scope>
    <source>
        <strain evidence="2 3">NCTC13833</strain>
    </source>
</reference>
<dbReference type="OrthoDB" id="9768578at2"/>
<dbReference type="Pfam" id="PF16929">
    <property type="entry name" value="Asp2"/>
    <property type="match status" value="1"/>
</dbReference>
<organism evidence="2 3">
    <name type="scientific">Staphylococcus muscae</name>
    <dbReference type="NCBI Taxonomy" id="1294"/>
    <lineage>
        <taxon>Bacteria</taxon>
        <taxon>Bacillati</taxon>
        <taxon>Bacillota</taxon>
        <taxon>Bacilli</taxon>
        <taxon>Bacillales</taxon>
        <taxon>Staphylococcaceae</taxon>
        <taxon>Staphylococcus</taxon>
    </lineage>
</organism>
<dbReference type="AlphaFoldDB" id="A0A240BS32"/>
<evidence type="ECO:0000313" key="4">
    <source>
        <dbReference type="Proteomes" id="UP000652995"/>
    </source>
</evidence>
<dbReference type="Proteomes" id="UP000243706">
    <property type="component" value="Chromosome 1"/>
</dbReference>
<evidence type="ECO:0000313" key="3">
    <source>
        <dbReference type="Proteomes" id="UP000243706"/>
    </source>
</evidence>
<dbReference type="SUPFAM" id="SSF53474">
    <property type="entry name" value="alpha/beta-Hydrolases"/>
    <property type="match status" value="1"/>
</dbReference>
<protein>
    <submittedName>
        <fullName evidence="2">Accessory Sec system asp2</fullName>
    </submittedName>
    <submittedName>
        <fullName evidence="1">Accessory Sec system protein Asp2</fullName>
    </submittedName>
</protein>